<feature type="domain" description="DUF4158" evidence="6">
    <location>
        <begin position="1"/>
        <end position="118"/>
    </location>
</feature>
<accession>A0ABQ4JFK7</accession>
<dbReference type="NCBIfam" id="NF033527">
    <property type="entry name" value="transpos_Tn3"/>
    <property type="match status" value="1"/>
</dbReference>
<dbReference type="Proteomes" id="UP000653076">
    <property type="component" value="Unassembled WGS sequence"/>
</dbReference>
<evidence type="ECO:0000256" key="1">
    <source>
        <dbReference type="ARBA" id="ARBA00009402"/>
    </source>
</evidence>
<comment type="similarity">
    <text evidence="1">Belongs to the transposase 7 family.</text>
</comment>
<dbReference type="InterPro" id="IPR047653">
    <property type="entry name" value="Tn3-like_transpos"/>
</dbReference>
<dbReference type="InterPro" id="IPR025296">
    <property type="entry name" value="DUF4158"/>
</dbReference>
<reference evidence="7 8" key="1">
    <citation type="submission" date="2021-01" db="EMBL/GenBank/DDBJ databases">
        <title>Whole genome shotgun sequence of Verrucosispora qiuiae NBRC 106684.</title>
        <authorList>
            <person name="Komaki H."/>
            <person name="Tamura T."/>
        </authorList>
    </citation>
    <scope>NUCLEOTIDE SEQUENCE [LARGE SCALE GENOMIC DNA]</scope>
    <source>
        <strain evidence="7 8">NBRC 106684</strain>
    </source>
</reference>
<keyword evidence="2" id="KW-0815">Transposition</keyword>
<dbReference type="Pfam" id="PF13700">
    <property type="entry name" value="DUF4158"/>
    <property type="match status" value="1"/>
</dbReference>
<evidence type="ECO:0000256" key="3">
    <source>
        <dbReference type="ARBA" id="ARBA00023125"/>
    </source>
</evidence>
<keyword evidence="8" id="KW-1185">Reference proteome</keyword>
<evidence type="ECO:0000259" key="5">
    <source>
        <dbReference type="Pfam" id="PF01526"/>
    </source>
</evidence>
<evidence type="ECO:0000259" key="6">
    <source>
        <dbReference type="Pfam" id="PF13700"/>
    </source>
</evidence>
<dbReference type="EMBL" id="BOPC01000062">
    <property type="protein sequence ID" value="GIJ29131.1"/>
    <property type="molecule type" value="Genomic_DNA"/>
</dbReference>
<gene>
    <name evidence="7" type="ORF">Vqi01_42930</name>
</gene>
<sequence>MQLVTVRHLGTFLTDPLDVPLMVLDYVAAQLQVADPSVVKRYTEREKTRLEHQWELGEVFGYVSFAAGRPGLVRWLDDEAWTTGDGPRALFFAAVGWLRQHRVLLPGVTTLVELVAEVREATELRLYDALAGAVSAEQAVDLERLLLVPEGQRRSRLDRWRRAERSTTGRGMVRALERVAEVAGLGMRRVDTGAVPTRRVIGLARYGLAAKAPKLARHPYRRRIATLLATVRWLEVTATDDALELFDVFMTGELVGRASKTADKEKLRQHRAYARHAPVLAQAVQVLLDAAEWGEGVPLDAVWDAIDSTVGSRARLRAAVEGVTPLISPADTDPDGQWRAAVVERFASVRGFVKMLCQVIEFGAAADARRVLEAMRRLPELLDARPSNRVPTGFLDARAVDVDLVPKGWWQRLVFAKDRPEGTVDRNAYVFCVLELFHTRLKHRDIFAVVSDRFADPRARLLAGARWRAVKGPALGALGLPESPDELLAAHAQDLDAAWRDTAGGIDHGGQVRIDAAGRLHLAKDDALDEPPSLADLRRRTTGMLPAVDMPEVILELMALYPGFGEAFTAVTGGTSRLADLHISVAALLTAHALNVGLTPMIADTPALNRGRLAHVDQHYLRPECYTAANAVLLAAQAEIGLARAWGGGLVAAVDGMRFVVPVRTADARANPKYFARKRGVTWFNMVSDQAMGTAGKVLSGTPRDTLHLVDLVYHPDGGPRPEVLITDAGSYSDVVFGIVTLLGYDYRPVLADLPDAKLWRIDAGADYGSLDRAARGRIDLGKITRHWPDILRVIVSIHAGDISAHDAIRILQHDGRLTQLGDAVATYGRIFKTLHVLTFVDDPSYRRQLKAMRNLQEGRHGLGRHIFHGRKGELHRAYHAGMEDQLGALGLVLNCVTLWNTIYLDHALDTLRAQGYPVTDADAARLSAYQARHINVHGHYSFTLPELAGGRRPLRDPDVREPE</sequence>
<evidence type="ECO:0000256" key="4">
    <source>
        <dbReference type="ARBA" id="ARBA00023172"/>
    </source>
</evidence>
<organism evidence="7 8">
    <name type="scientific">Micromonospora qiuiae</name>
    <dbReference type="NCBI Taxonomy" id="502268"/>
    <lineage>
        <taxon>Bacteria</taxon>
        <taxon>Bacillati</taxon>
        <taxon>Actinomycetota</taxon>
        <taxon>Actinomycetes</taxon>
        <taxon>Micromonosporales</taxon>
        <taxon>Micromonosporaceae</taxon>
        <taxon>Micromonospora</taxon>
    </lineage>
</organism>
<protein>
    <submittedName>
        <fullName evidence="7">Transposase</fullName>
    </submittedName>
</protein>
<name>A0ABQ4JFK7_9ACTN</name>
<feature type="domain" description="Tn3 transposase DDE" evidence="5">
    <location>
        <begin position="559"/>
        <end position="941"/>
    </location>
</feature>
<evidence type="ECO:0000313" key="8">
    <source>
        <dbReference type="Proteomes" id="UP000653076"/>
    </source>
</evidence>
<evidence type="ECO:0000256" key="2">
    <source>
        <dbReference type="ARBA" id="ARBA00022578"/>
    </source>
</evidence>
<keyword evidence="3" id="KW-0238">DNA-binding</keyword>
<dbReference type="Pfam" id="PF01526">
    <property type="entry name" value="DDE_Tnp_Tn3"/>
    <property type="match status" value="1"/>
</dbReference>
<comment type="caution">
    <text evidence="7">The sequence shown here is derived from an EMBL/GenBank/DDBJ whole genome shotgun (WGS) entry which is preliminary data.</text>
</comment>
<dbReference type="InterPro" id="IPR002513">
    <property type="entry name" value="Tn3_Tnp_DDE_dom"/>
</dbReference>
<proteinExistence type="inferred from homology"/>
<keyword evidence="4" id="KW-0233">DNA recombination</keyword>
<evidence type="ECO:0000313" key="7">
    <source>
        <dbReference type="EMBL" id="GIJ29131.1"/>
    </source>
</evidence>